<reference evidence="2" key="1">
    <citation type="journal article" date="2015" name="PLoS Genet.">
        <title>The dynamic genome and transcriptome of the human fungal pathogen Blastomyces and close relative Emmonsia.</title>
        <authorList>
            <person name="Munoz J.F."/>
            <person name="Gauthier G.M."/>
            <person name="Desjardins C.A."/>
            <person name="Gallo J.E."/>
            <person name="Holder J."/>
            <person name="Sullivan T.D."/>
            <person name="Marty A.J."/>
            <person name="Carmen J.C."/>
            <person name="Chen Z."/>
            <person name="Ding L."/>
            <person name="Gujja S."/>
            <person name="Magrini V."/>
            <person name="Misas E."/>
            <person name="Mitreva M."/>
            <person name="Priest M."/>
            <person name="Saif S."/>
            <person name="Whiston E.A."/>
            <person name="Young S."/>
            <person name="Zeng Q."/>
            <person name="Goldman W.E."/>
            <person name="Mardis E.R."/>
            <person name="Taylor J.W."/>
            <person name="McEwen J.G."/>
            <person name="Clay O.K."/>
            <person name="Klein B.S."/>
            <person name="Cuomo C.A."/>
        </authorList>
    </citation>
    <scope>NUCLEOTIDE SEQUENCE [LARGE SCALE GENOMIC DNA]</scope>
    <source>
        <strain evidence="2">UAMH 139</strain>
    </source>
</reference>
<protein>
    <submittedName>
        <fullName evidence="1">Uncharacterized protein</fullName>
    </submittedName>
</protein>
<dbReference type="AlphaFoldDB" id="A0A0H1BSF8"/>
<dbReference type="Proteomes" id="UP000053573">
    <property type="component" value="Unassembled WGS sequence"/>
</dbReference>
<organism evidence="1 2">
    <name type="scientific">Blastomyces silverae</name>
    <dbReference type="NCBI Taxonomy" id="2060906"/>
    <lineage>
        <taxon>Eukaryota</taxon>
        <taxon>Fungi</taxon>
        <taxon>Dikarya</taxon>
        <taxon>Ascomycota</taxon>
        <taxon>Pezizomycotina</taxon>
        <taxon>Eurotiomycetes</taxon>
        <taxon>Eurotiomycetidae</taxon>
        <taxon>Onygenales</taxon>
        <taxon>Ajellomycetaceae</taxon>
        <taxon>Blastomyces</taxon>
    </lineage>
</organism>
<evidence type="ECO:0000313" key="2">
    <source>
        <dbReference type="Proteomes" id="UP000053573"/>
    </source>
</evidence>
<name>A0A0H1BSF8_9EURO</name>
<gene>
    <name evidence="1" type="ORF">EMPG_12802</name>
</gene>
<comment type="caution">
    <text evidence="1">The sequence shown here is derived from an EMBL/GenBank/DDBJ whole genome shotgun (WGS) entry which is preliminary data.</text>
</comment>
<sequence length="190" mass="20879">MTSCKNPFGKLKPKRAQAVAKSDTGGPRVEAWIIGAGKFGTFIDRFRDAVGNWPTVATAYGSYRMSRWPLDTPHCSPITQKAQTHLGVCQSKLYEDSKLRSFIDSSQPLPQHMVHPHVKMAVGYGTLFQLKLTWACARVNFMRTVNSEVLSTGSEMLLGTGQPLPQHMVHPHANLAVGFAPLLTDDATKS</sequence>
<proteinExistence type="predicted"/>
<keyword evidence="2" id="KW-1185">Reference proteome</keyword>
<evidence type="ECO:0000313" key="1">
    <source>
        <dbReference type="EMBL" id="KLJ12076.1"/>
    </source>
</evidence>
<dbReference type="OrthoDB" id="10637830at2759"/>
<accession>A0A0H1BSF8</accession>
<dbReference type="EMBL" id="LDEV01001183">
    <property type="protein sequence ID" value="KLJ12076.1"/>
    <property type="molecule type" value="Genomic_DNA"/>
</dbReference>